<evidence type="ECO:0000256" key="8">
    <source>
        <dbReference type="ARBA" id="ARBA00022729"/>
    </source>
</evidence>
<evidence type="ECO:0000313" key="19">
    <source>
        <dbReference type="EMBL" id="KAL1536003.1"/>
    </source>
</evidence>
<evidence type="ECO:0000256" key="9">
    <source>
        <dbReference type="ARBA" id="ARBA00022771"/>
    </source>
</evidence>
<dbReference type="PANTHER" id="PTHR46279:SF2">
    <property type="entry name" value="RING-H2 FINGER PROTEIN ATL21A-RELATED"/>
    <property type="match status" value="1"/>
</dbReference>
<evidence type="ECO:0000259" key="18">
    <source>
        <dbReference type="PROSITE" id="PS50089"/>
    </source>
</evidence>
<evidence type="ECO:0000256" key="5">
    <source>
        <dbReference type="ARBA" id="ARBA00022679"/>
    </source>
</evidence>
<accession>A0ABD1FYH6</accession>
<protein>
    <recommendedName>
        <fullName evidence="4">RING-type E3 ubiquitin transferase</fullName>
        <ecNumber evidence="4">2.3.2.27</ecNumber>
    </recommendedName>
</protein>
<dbReference type="InterPro" id="IPR046948">
    <property type="entry name" value="ATL20-22-like"/>
</dbReference>
<dbReference type="InterPro" id="IPR013083">
    <property type="entry name" value="Znf_RING/FYVE/PHD"/>
</dbReference>
<feature type="compositionally biased region" description="Polar residues" evidence="16">
    <location>
        <begin position="227"/>
        <end position="240"/>
    </location>
</feature>
<evidence type="ECO:0000313" key="20">
    <source>
        <dbReference type="Proteomes" id="UP001567538"/>
    </source>
</evidence>
<feature type="region of interest" description="Disordered" evidence="16">
    <location>
        <begin position="210"/>
        <end position="250"/>
    </location>
</feature>
<dbReference type="EC" id="2.3.2.27" evidence="4"/>
<keyword evidence="5" id="KW-0808">Transferase</keyword>
<reference evidence="19 20" key="1">
    <citation type="submission" date="2024-06" db="EMBL/GenBank/DDBJ databases">
        <title>A chromosome level genome sequence of Diviner's sage (Salvia divinorum).</title>
        <authorList>
            <person name="Ford S.A."/>
            <person name="Ro D.-K."/>
            <person name="Ness R.W."/>
            <person name="Phillips M.A."/>
        </authorList>
    </citation>
    <scope>NUCLEOTIDE SEQUENCE [LARGE SCALE GENOMIC DNA]</scope>
    <source>
        <strain evidence="19">SAF-2024a</strain>
        <tissue evidence="19">Leaf</tissue>
    </source>
</reference>
<evidence type="ECO:0000256" key="7">
    <source>
        <dbReference type="ARBA" id="ARBA00022723"/>
    </source>
</evidence>
<keyword evidence="7" id="KW-0479">Metal-binding</keyword>
<dbReference type="EMBL" id="JBEAFC010000011">
    <property type="protein sequence ID" value="KAL1536003.1"/>
    <property type="molecule type" value="Genomic_DNA"/>
</dbReference>
<proteinExistence type="inferred from homology"/>
<dbReference type="Proteomes" id="UP001567538">
    <property type="component" value="Unassembled WGS sequence"/>
</dbReference>
<dbReference type="GO" id="GO:0061630">
    <property type="term" value="F:ubiquitin protein ligase activity"/>
    <property type="evidence" value="ECO:0007669"/>
    <property type="project" value="UniProtKB-EC"/>
</dbReference>
<gene>
    <name evidence="19" type="ORF">AAHA92_28716</name>
</gene>
<evidence type="ECO:0000256" key="12">
    <source>
        <dbReference type="ARBA" id="ARBA00022989"/>
    </source>
</evidence>
<evidence type="ECO:0000256" key="2">
    <source>
        <dbReference type="ARBA" id="ARBA00004167"/>
    </source>
</evidence>
<name>A0ABD1FYH6_SALDI</name>
<dbReference type="Gene3D" id="3.30.40.10">
    <property type="entry name" value="Zinc/RING finger domain, C3HC4 (zinc finger)"/>
    <property type="match status" value="1"/>
</dbReference>
<evidence type="ECO:0000256" key="11">
    <source>
        <dbReference type="ARBA" id="ARBA00022833"/>
    </source>
</evidence>
<feature type="signal peptide" evidence="17">
    <location>
        <begin position="1"/>
        <end position="22"/>
    </location>
</feature>
<sequence>MDLTIKDTFLILLIIFPVIIHSKDSCTDSSCGSSFFPVKYPFKLHTDDPPINCHNSINLRCDDDGRTVINLPHFGDFYVTDINYNLRLIALTYAKNCLPRMLMTNFSVSPLAAFSVENYTFFVCDKNRFTRRFEIQCLSNSTKATVAMARDSSGYVEGLGCRPIVSSMIPVPLSNEDNDWQNLDHLELTWNLPSCQQHCELLYGHEKQGETKSSLHHSPSEAHSRWRTTTTVTGNIPEGSTATTIAPPLPATAGGPTSVVASKVKSFSQVMVLDEGNQDTALMCCSICLEEYHGKDRVRSLGQCGHLFHAECIDQWLLKSNSCPICRTPLSVF</sequence>
<evidence type="ECO:0000256" key="3">
    <source>
        <dbReference type="ARBA" id="ARBA00004906"/>
    </source>
</evidence>
<evidence type="ECO:0000256" key="10">
    <source>
        <dbReference type="ARBA" id="ARBA00022786"/>
    </source>
</evidence>
<keyword evidence="6" id="KW-0812">Transmembrane</keyword>
<keyword evidence="10" id="KW-0833">Ubl conjugation pathway</keyword>
<evidence type="ECO:0000256" key="17">
    <source>
        <dbReference type="SAM" id="SignalP"/>
    </source>
</evidence>
<comment type="caution">
    <text evidence="19">The sequence shown here is derived from an EMBL/GenBank/DDBJ whole genome shotgun (WGS) entry which is preliminary data.</text>
</comment>
<dbReference type="GO" id="GO:0016020">
    <property type="term" value="C:membrane"/>
    <property type="evidence" value="ECO:0007669"/>
    <property type="project" value="UniProtKB-SubCell"/>
</dbReference>
<evidence type="ECO:0000256" key="15">
    <source>
        <dbReference type="PROSITE-ProRule" id="PRU00175"/>
    </source>
</evidence>
<keyword evidence="8 17" id="KW-0732">Signal</keyword>
<dbReference type="InterPro" id="IPR025287">
    <property type="entry name" value="WAK_GUB"/>
</dbReference>
<evidence type="ECO:0000256" key="6">
    <source>
        <dbReference type="ARBA" id="ARBA00022692"/>
    </source>
</evidence>
<dbReference type="SMART" id="SM00184">
    <property type="entry name" value="RING"/>
    <property type="match status" value="1"/>
</dbReference>
<comment type="subcellular location">
    <subcellularLocation>
        <location evidence="2">Membrane</location>
        <topology evidence="2">Single-pass membrane protein</topology>
    </subcellularLocation>
</comment>
<keyword evidence="13" id="KW-0472">Membrane</keyword>
<feature type="chain" id="PRO_5044823318" description="RING-type E3 ubiquitin transferase" evidence="17">
    <location>
        <begin position="23"/>
        <end position="333"/>
    </location>
</feature>
<comment type="pathway">
    <text evidence="3">Protein modification; protein ubiquitination.</text>
</comment>
<organism evidence="19 20">
    <name type="scientific">Salvia divinorum</name>
    <name type="common">Maria pastora</name>
    <name type="synonym">Diviner's sage</name>
    <dbReference type="NCBI Taxonomy" id="28513"/>
    <lineage>
        <taxon>Eukaryota</taxon>
        <taxon>Viridiplantae</taxon>
        <taxon>Streptophyta</taxon>
        <taxon>Embryophyta</taxon>
        <taxon>Tracheophyta</taxon>
        <taxon>Spermatophyta</taxon>
        <taxon>Magnoliopsida</taxon>
        <taxon>eudicotyledons</taxon>
        <taxon>Gunneridae</taxon>
        <taxon>Pentapetalae</taxon>
        <taxon>asterids</taxon>
        <taxon>lamiids</taxon>
        <taxon>Lamiales</taxon>
        <taxon>Lamiaceae</taxon>
        <taxon>Nepetoideae</taxon>
        <taxon>Mentheae</taxon>
        <taxon>Salviinae</taxon>
        <taxon>Salvia</taxon>
        <taxon>Salvia subgen. Calosphace</taxon>
    </lineage>
</organism>
<dbReference type="AlphaFoldDB" id="A0ABD1FYH6"/>
<comment type="similarity">
    <text evidence="14">Belongs to the RING-type zinc finger family. ATL subfamily.</text>
</comment>
<feature type="compositionally biased region" description="Low complexity" evidence="16">
    <location>
        <begin position="241"/>
        <end position="250"/>
    </location>
</feature>
<comment type="catalytic activity">
    <reaction evidence="1">
        <text>S-ubiquitinyl-[E2 ubiquitin-conjugating enzyme]-L-cysteine + [acceptor protein]-L-lysine = [E2 ubiquitin-conjugating enzyme]-L-cysteine + N(6)-ubiquitinyl-[acceptor protein]-L-lysine.</text>
        <dbReference type="EC" id="2.3.2.27"/>
    </reaction>
</comment>
<dbReference type="InterPro" id="IPR001841">
    <property type="entry name" value="Znf_RING"/>
</dbReference>
<dbReference type="PROSITE" id="PS50089">
    <property type="entry name" value="ZF_RING_2"/>
    <property type="match status" value="1"/>
</dbReference>
<evidence type="ECO:0000256" key="1">
    <source>
        <dbReference type="ARBA" id="ARBA00000900"/>
    </source>
</evidence>
<dbReference type="SUPFAM" id="SSF57850">
    <property type="entry name" value="RING/U-box"/>
    <property type="match status" value="1"/>
</dbReference>
<dbReference type="PANTHER" id="PTHR46279">
    <property type="entry name" value="RING/U-BOX SUPERFAMILY PROTEIN"/>
    <property type="match status" value="1"/>
</dbReference>
<keyword evidence="11" id="KW-0862">Zinc</keyword>
<evidence type="ECO:0000256" key="4">
    <source>
        <dbReference type="ARBA" id="ARBA00012483"/>
    </source>
</evidence>
<evidence type="ECO:0000256" key="16">
    <source>
        <dbReference type="SAM" id="MobiDB-lite"/>
    </source>
</evidence>
<dbReference type="Pfam" id="PF13639">
    <property type="entry name" value="zf-RING_2"/>
    <property type="match status" value="1"/>
</dbReference>
<evidence type="ECO:0000256" key="13">
    <source>
        <dbReference type="ARBA" id="ARBA00023136"/>
    </source>
</evidence>
<dbReference type="Pfam" id="PF13947">
    <property type="entry name" value="GUB_WAK_bind"/>
    <property type="match status" value="1"/>
</dbReference>
<keyword evidence="20" id="KW-1185">Reference proteome</keyword>
<keyword evidence="12" id="KW-1133">Transmembrane helix</keyword>
<dbReference type="GO" id="GO:0008270">
    <property type="term" value="F:zinc ion binding"/>
    <property type="evidence" value="ECO:0007669"/>
    <property type="project" value="UniProtKB-KW"/>
</dbReference>
<evidence type="ECO:0000256" key="14">
    <source>
        <dbReference type="ARBA" id="ARBA00024209"/>
    </source>
</evidence>
<feature type="domain" description="RING-type" evidence="18">
    <location>
        <begin position="285"/>
        <end position="327"/>
    </location>
</feature>
<keyword evidence="9 15" id="KW-0863">Zinc-finger</keyword>